<dbReference type="GO" id="GO:0006607">
    <property type="term" value="P:NLS-bearing protein import into nucleus"/>
    <property type="evidence" value="ECO:0007669"/>
    <property type="project" value="TreeGrafter"/>
</dbReference>
<dbReference type="Pfam" id="PF05172">
    <property type="entry name" value="RRM_Nup35"/>
    <property type="match status" value="1"/>
</dbReference>
<dbReference type="InterPro" id="IPR035979">
    <property type="entry name" value="RBD_domain_sf"/>
</dbReference>
<evidence type="ECO:0000256" key="3">
    <source>
        <dbReference type="ARBA" id="ARBA00022816"/>
    </source>
</evidence>
<keyword evidence="4" id="KW-0653">Protein transport</keyword>
<dbReference type="PANTHER" id="PTHR21527:SF6">
    <property type="entry name" value="NUCLEOPORIN NUP35"/>
    <property type="match status" value="1"/>
</dbReference>
<evidence type="ECO:0000256" key="8">
    <source>
        <dbReference type="PROSITE-ProRule" id="PRU00804"/>
    </source>
</evidence>
<evidence type="ECO:0000256" key="1">
    <source>
        <dbReference type="ARBA" id="ARBA00004567"/>
    </source>
</evidence>
<dbReference type="PANTHER" id="PTHR21527">
    <property type="entry name" value="NUCLEOPORIN NUP35"/>
    <property type="match status" value="1"/>
</dbReference>
<dbReference type="SUPFAM" id="SSF54928">
    <property type="entry name" value="RNA-binding domain, RBD"/>
    <property type="match status" value="1"/>
</dbReference>
<dbReference type="InterPro" id="IPR007846">
    <property type="entry name" value="RRM_NUP35_dom"/>
</dbReference>
<comment type="subcellular location">
    <subcellularLocation>
        <location evidence="1">Nucleus</location>
        <location evidence="1">Nuclear pore complex</location>
    </subcellularLocation>
</comment>
<dbReference type="GO" id="GO:0006999">
    <property type="term" value="P:nuclear pore organization"/>
    <property type="evidence" value="ECO:0007669"/>
    <property type="project" value="TreeGrafter"/>
</dbReference>
<evidence type="ECO:0000313" key="11">
    <source>
        <dbReference type="EMBL" id="CAE0674658.1"/>
    </source>
</evidence>
<protein>
    <recommendedName>
        <fullName evidence="10">RRM Nup35-type domain-containing protein</fullName>
    </recommendedName>
</protein>
<keyword evidence="5" id="KW-0811">Translocation</keyword>
<feature type="region of interest" description="Disordered" evidence="9">
    <location>
        <begin position="1"/>
        <end position="45"/>
    </location>
</feature>
<dbReference type="InterPro" id="IPR012677">
    <property type="entry name" value="Nucleotide-bd_a/b_plait_sf"/>
</dbReference>
<feature type="region of interest" description="Disordered" evidence="9">
    <location>
        <begin position="66"/>
        <end position="93"/>
    </location>
</feature>
<keyword evidence="2 8" id="KW-0813">Transport</keyword>
<dbReference type="Gene3D" id="3.30.70.330">
    <property type="match status" value="1"/>
</dbReference>
<evidence type="ECO:0000256" key="2">
    <source>
        <dbReference type="ARBA" id="ARBA00022448"/>
    </source>
</evidence>
<dbReference type="GO" id="GO:0051028">
    <property type="term" value="P:mRNA transport"/>
    <property type="evidence" value="ECO:0007669"/>
    <property type="project" value="UniProtKB-UniRule"/>
</dbReference>
<dbReference type="GO" id="GO:0044613">
    <property type="term" value="C:nuclear pore central transport channel"/>
    <property type="evidence" value="ECO:0007669"/>
    <property type="project" value="TreeGrafter"/>
</dbReference>
<evidence type="ECO:0000256" key="9">
    <source>
        <dbReference type="SAM" id="MobiDB-lite"/>
    </source>
</evidence>
<dbReference type="GO" id="GO:0005543">
    <property type="term" value="F:phospholipid binding"/>
    <property type="evidence" value="ECO:0007669"/>
    <property type="project" value="TreeGrafter"/>
</dbReference>
<dbReference type="GO" id="GO:0017056">
    <property type="term" value="F:structural constituent of nuclear pore"/>
    <property type="evidence" value="ECO:0007669"/>
    <property type="project" value="TreeGrafter"/>
</dbReference>
<reference evidence="11" key="1">
    <citation type="submission" date="2021-01" db="EMBL/GenBank/DDBJ databases">
        <authorList>
            <person name="Corre E."/>
            <person name="Pelletier E."/>
            <person name="Niang G."/>
            <person name="Scheremetjew M."/>
            <person name="Finn R."/>
            <person name="Kale V."/>
            <person name="Holt S."/>
            <person name="Cochrane G."/>
            <person name="Meng A."/>
            <person name="Brown T."/>
            <person name="Cohen L."/>
        </authorList>
    </citation>
    <scope>NUCLEOTIDE SEQUENCE</scope>
    <source>
        <strain evidence="11">CCCM811</strain>
    </source>
</reference>
<name>A0A7S3Z7U6_9EUKA</name>
<keyword evidence="6 8" id="KW-0906">Nuclear pore complex</keyword>
<feature type="compositionally biased region" description="Basic and acidic residues" evidence="9">
    <location>
        <begin position="12"/>
        <end position="23"/>
    </location>
</feature>
<evidence type="ECO:0000256" key="7">
    <source>
        <dbReference type="ARBA" id="ARBA00023242"/>
    </source>
</evidence>
<dbReference type="GO" id="GO:0044615">
    <property type="term" value="C:nuclear pore nuclear basket"/>
    <property type="evidence" value="ECO:0007669"/>
    <property type="project" value="TreeGrafter"/>
</dbReference>
<proteinExistence type="predicted"/>
<sequence>MDTKNTQFYSPHDMHNTGGKENHTPNLTPGLRTPYSPASHDVPPMESLSESIASVPNSASLSKRYDSKVGFTPTPQGRRGQGTIFGESEYPSLPNRRYESRSHTMAAATGNAAFTVRVFGFPANKAQAVLAEFQNLGAIIRTTNGSGNWMDIEFNSPIIAKSAESMDGSVIDGVMIGVKMIGSWNRGTPYRDDSLTNKRKKGVNQIAKEVEQSLMNIDVTGAFNNIFGVGSGGTRYGDRNTAGNLVPQNTCSKILEYILQW</sequence>
<keyword evidence="3 8" id="KW-0509">mRNA transport</keyword>
<dbReference type="EMBL" id="HBIV01037059">
    <property type="protein sequence ID" value="CAE0674658.1"/>
    <property type="molecule type" value="Transcribed_RNA"/>
</dbReference>
<dbReference type="PROSITE" id="PS51472">
    <property type="entry name" value="RRM_NUP35"/>
    <property type="match status" value="1"/>
</dbReference>
<keyword evidence="7 8" id="KW-0539">Nucleus</keyword>
<organism evidence="11">
    <name type="scientific">Lotharella globosa</name>
    <dbReference type="NCBI Taxonomy" id="91324"/>
    <lineage>
        <taxon>Eukaryota</taxon>
        <taxon>Sar</taxon>
        <taxon>Rhizaria</taxon>
        <taxon>Cercozoa</taxon>
        <taxon>Chlorarachniophyceae</taxon>
        <taxon>Lotharella</taxon>
    </lineage>
</organism>
<accession>A0A7S3Z7U6</accession>
<evidence type="ECO:0000259" key="10">
    <source>
        <dbReference type="PROSITE" id="PS51472"/>
    </source>
</evidence>
<gene>
    <name evidence="11" type="ORF">LGLO00237_LOCUS26432</name>
</gene>
<evidence type="ECO:0000256" key="5">
    <source>
        <dbReference type="ARBA" id="ARBA00023010"/>
    </source>
</evidence>
<dbReference type="GO" id="GO:0003676">
    <property type="term" value="F:nucleic acid binding"/>
    <property type="evidence" value="ECO:0007669"/>
    <property type="project" value="InterPro"/>
</dbReference>
<feature type="domain" description="RRM Nup35-type" evidence="10">
    <location>
        <begin position="110"/>
        <end position="188"/>
    </location>
</feature>
<evidence type="ECO:0000256" key="6">
    <source>
        <dbReference type="ARBA" id="ARBA00023132"/>
    </source>
</evidence>
<dbReference type="AlphaFoldDB" id="A0A7S3Z7U6"/>
<evidence type="ECO:0000256" key="4">
    <source>
        <dbReference type="ARBA" id="ARBA00022927"/>
    </source>
</evidence>